<reference evidence="1" key="1">
    <citation type="submission" date="2013-05" db="EMBL/GenBank/DDBJ databases">
        <title>The Genome Sequence of Fusobacterium sp. 2_1_31.</title>
        <authorList>
            <consortium name="The Broad Institute Genomics Platform"/>
            <person name="Earl A."/>
            <person name="Ward D."/>
            <person name="Feldgarden M."/>
            <person name="Gevers D."/>
            <person name="Ambrose C."/>
            <person name="Strauss J."/>
            <person name="Allen-Vercoe E."/>
            <person name="Walker B."/>
            <person name="Young S."/>
            <person name="Zeng Q."/>
            <person name="Gargeya S."/>
            <person name="Fitzgerald M."/>
            <person name="Haas B."/>
            <person name="Abouelleil A."/>
            <person name="Allen A.W."/>
            <person name="Alvarado L."/>
            <person name="Arachchi H.M."/>
            <person name="Berlin A.M."/>
            <person name="Chapman S.B."/>
            <person name="Gainer-Dewar J."/>
            <person name="Goldberg J."/>
            <person name="Griggs A."/>
            <person name="Gujja S."/>
            <person name="Hansen M."/>
            <person name="Howarth C."/>
            <person name="Imamovic A."/>
            <person name="Ireland A."/>
            <person name="Larimer J."/>
            <person name="McCowan C."/>
            <person name="Murphy C."/>
            <person name="Pearson M."/>
            <person name="Poon T.W."/>
            <person name="Priest M."/>
            <person name="Roberts A."/>
            <person name="Saif S."/>
            <person name="Shea T."/>
            <person name="Sisk P."/>
            <person name="Sykes S."/>
            <person name="Wortman J."/>
            <person name="Nusbaum C."/>
            <person name="Birren B."/>
        </authorList>
    </citation>
    <scope>NUCLEOTIDE SEQUENCE [LARGE SCALE GENOMIC DNA]</scope>
    <source>
        <strain evidence="1">2_1_31</strain>
    </source>
</reference>
<dbReference type="RefSeq" id="WP_005968466.1">
    <property type="nucleotide sequence ID" value="NZ_KN173677.1"/>
</dbReference>
<proteinExistence type="predicted"/>
<evidence type="ECO:0000313" key="2">
    <source>
        <dbReference type="Proteomes" id="UP000003301"/>
    </source>
</evidence>
<protein>
    <submittedName>
        <fullName evidence="1">Uncharacterized protein</fullName>
    </submittedName>
</protein>
<name>A0ABR4WMB7_9FUSO</name>
<organism evidence="1 2">
    <name type="scientific">Fusobacterium periodonticum 2_1_31</name>
    <dbReference type="NCBI Taxonomy" id="469599"/>
    <lineage>
        <taxon>Bacteria</taxon>
        <taxon>Fusobacteriati</taxon>
        <taxon>Fusobacteriota</taxon>
        <taxon>Fusobacteriia</taxon>
        <taxon>Fusobacteriales</taxon>
        <taxon>Fusobacteriaceae</taxon>
        <taxon>Fusobacterium</taxon>
    </lineage>
</organism>
<comment type="caution">
    <text evidence="1">The sequence shown here is derived from an EMBL/GenBank/DDBJ whole genome shotgun (WGS) entry which is preliminary data.</text>
</comment>
<dbReference type="EMBL" id="ACDC03000011">
    <property type="protein sequence ID" value="KGE63040.1"/>
    <property type="molecule type" value="Genomic_DNA"/>
</dbReference>
<gene>
    <name evidence="1" type="ORF">FSAG_000730</name>
</gene>
<accession>A0ABR4WMB7</accession>
<keyword evidence="2" id="KW-1185">Reference proteome</keyword>
<dbReference type="Proteomes" id="UP000003301">
    <property type="component" value="Unassembled WGS sequence"/>
</dbReference>
<evidence type="ECO:0000313" key="1">
    <source>
        <dbReference type="EMBL" id="KGE63040.1"/>
    </source>
</evidence>
<sequence>MTIFYDPEYEKVSELVSKYMIYDEEKKEFIIPKDAPKEVHEAYKRKKEIWGKYQEY</sequence>